<organism evidence="2 3">
    <name type="scientific">Burkholderia ubonensis</name>
    <dbReference type="NCBI Taxonomy" id="101571"/>
    <lineage>
        <taxon>Bacteria</taxon>
        <taxon>Pseudomonadati</taxon>
        <taxon>Pseudomonadota</taxon>
        <taxon>Betaproteobacteria</taxon>
        <taxon>Burkholderiales</taxon>
        <taxon>Burkholderiaceae</taxon>
        <taxon>Burkholderia</taxon>
        <taxon>Burkholderia cepacia complex</taxon>
    </lineage>
</organism>
<dbReference type="AlphaFoldDB" id="A0ABD4E8F0"/>
<keyword evidence="1" id="KW-0175">Coiled coil</keyword>
<protein>
    <submittedName>
        <fullName evidence="2">Uncharacterized protein</fullName>
    </submittedName>
</protein>
<proteinExistence type="predicted"/>
<dbReference type="EMBL" id="LPAD01000029">
    <property type="protein sequence ID" value="KVN89259.1"/>
    <property type="molecule type" value="Genomic_DNA"/>
</dbReference>
<comment type="caution">
    <text evidence="2">The sequence shown here is derived from an EMBL/GenBank/DDBJ whole genome shotgun (WGS) entry which is preliminary data.</text>
</comment>
<feature type="coiled-coil region" evidence="1">
    <location>
        <begin position="122"/>
        <end position="149"/>
    </location>
</feature>
<evidence type="ECO:0000256" key="1">
    <source>
        <dbReference type="SAM" id="Coils"/>
    </source>
</evidence>
<accession>A0ABD4E8F0</accession>
<dbReference type="Proteomes" id="UP000057910">
    <property type="component" value="Unassembled WGS sequence"/>
</dbReference>
<gene>
    <name evidence="2" type="ORF">WJ68_04085</name>
</gene>
<evidence type="ECO:0000313" key="3">
    <source>
        <dbReference type="Proteomes" id="UP000057910"/>
    </source>
</evidence>
<sequence length="320" mass="36115">MRKCGLSSLGRPPENRIPSPAGSAFFVKGAYEGCAMNLDFCCWVPDPVRQACAGVCSADTPYRESSVEAAKRLVTDPRMETFYRSESLGWARGPNADIAWRLWFDAALDAANVDEDASREAIKRQRANVSELVRVLDEARDLLNEIEQDETSAPISIPIEFTDVLYLLDATAQHPGIVDDYDRSRYEANARPRLDEIFRFNGSRACFIPSVAQLITGLSASAFALQAQLDDRATIPWRGQFAADQFTSQKSNKYRAYVRGVDRAMWELRFEYTDEDQVECWRLPDSLLAIQCKVALGESDLEGFVERMRKHRLNFESGEL</sequence>
<reference evidence="2 3" key="1">
    <citation type="submission" date="2015-11" db="EMBL/GenBank/DDBJ databases">
        <title>Expanding the genomic diversity of Burkholderia species for the development of highly accurate diagnostics.</title>
        <authorList>
            <person name="Sahl J."/>
            <person name="Keim P."/>
            <person name="Wagner D."/>
        </authorList>
    </citation>
    <scope>NUCLEOTIDE SEQUENCE [LARGE SCALE GENOMIC DNA]</scope>
    <source>
        <strain evidence="2 3">MSMB1585WGS</strain>
    </source>
</reference>
<evidence type="ECO:0000313" key="2">
    <source>
        <dbReference type="EMBL" id="KVN89259.1"/>
    </source>
</evidence>
<name>A0ABD4E8F0_9BURK</name>